<organism evidence="2 3">
    <name type="scientific">Trema orientale</name>
    <name type="common">Charcoal tree</name>
    <name type="synonym">Celtis orientalis</name>
    <dbReference type="NCBI Taxonomy" id="63057"/>
    <lineage>
        <taxon>Eukaryota</taxon>
        <taxon>Viridiplantae</taxon>
        <taxon>Streptophyta</taxon>
        <taxon>Embryophyta</taxon>
        <taxon>Tracheophyta</taxon>
        <taxon>Spermatophyta</taxon>
        <taxon>Magnoliopsida</taxon>
        <taxon>eudicotyledons</taxon>
        <taxon>Gunneridae</taxon>
        <taxon>Pentapetalae</taxon>
        <taxon>rosids</taxon>
        <taxon>fabids</taxon>
        <taxon>Rosales</taxon>
        <taxon>Cannabaceae</taxon>
        <taxon>Trema</taxon>
    </lineage>
</organism>
<protein>
    <submittedName>
        <fullName evidence="2">Uncharacterized protein</fullName>
    </submittedName>
</protein>
<name>A0A2P5BHP3_TREOI</name>
<evidence type="ECO:0000313" key="2">
    <source>
        <dbReference type="EMBL" id="PON48263.1"/>
    </source>
</evidence>
<comment type="caution">
    <text evidence="2">The sequence shown here is derived from an EMBL/GenBank/DDBJ whole genome shotgun (WGS) entry which is preliminary data.</text>
</comment>
<feature type="transmembrane region" description="Helical" evidence="1">
    <location>
        <begin position="12"/>
        <end position="33"/>
    </location>
</feature>
<keyword evidence="1" id="KW-0812">Transmembrane</keyword>
<dbReference type="EMBL" id="JXTC01000520">
    <property type="protein sequence ID" value="PON48263.1"/>
    <property type="molecule type" value="Genomic_DNA"/>
</dbReference>
<keyword evidence="1" id="KW-0472">Membrane</keyword>
<dbReference type="Proteomes" id="UP000237000">
    <property type="component" value="Unassembled WGS sequence"/>
</dbReference>
<keyword evidence="1" id="KW-1133">Transmembrane helix</keyword>
<dbReference type="AlphaFoldDB" id="A0A2P5BHP3"/>
<sequence>MMAIISDDKAYFICPLFLSVMTFFLHITFHWMFNLPLHGLRAFISFSARSNSFYCFPFDDFMLILMLSGSQLCLEISV</sequence>
<accession>A0A2P5BHP3</accession>
<gene>
    <name evidence="2" type="ORF">TorRG33x02_320930</name>
</gene>
<evidence type="ECO:0000256" key="1">
    <source>
        <dbReference type="SAM" id="Phobius"/>
    </source>
</evidence>
<dbReference type="InParanoid" id="A0A2P5BHP3"/>
<keyword evidence="3" id="KW-1185">Reference proteome</keyword>
<proteinExistence type="predicted"/>
<reference evidence="3" key="1">
    <citation type="submission" date="2016-06" db="EMBL/GenBank/DDBJ databases">
        <title>Parallel loss of symbiosis genes in relatives of nitrogen-fixing non-legume Parasponia.</title>
        <authorList>
            <person name="Van Velzen R."/>
            <person name="Holmer R."/>
            <person name="Bu F."/>
            <person name="Rutten L."/>
            <person name="Van Zeijl A."/>
            <person name="Liu W."/>
            <person name="Santuari L."/>
            <person name="Cao Q."/>
            <person name="Sharma T."/>
            <person name="Shen D."/>
            <person name="Roswanjaya Y."/>
            <person name="Wardhani T."/>
            <person name="Kalhor M.S."/>
            <person name="Jansen J."/>
            <person name="Van den Hoogen J."/>
            <person name="Gungor B."/>
            <person name="Hartog M."/>
            <person name="Hontelez J."/>
            <person name="Verver J."/>
            <person name="Yang W.-C."/>
            <person name="Schijlen E."/>
            <person name="Repin R."/>
            <person name="Schilthuizen M."/>
            <person name="Schranz E."/>
            <person name="Heidstra R."/>
            <person name="Miyata K."/>
            <person name="Fedorova E."/>
            <person name="Kohlen W."/>
            <person name="Bisseling T."/>
            <person name="Smit S."/>
            <person name="Geurts R."/>
        </authorList>
    </citation>
    <scope>NUCLEOTIDE SEQUENCE [LARGE SCALE GENOMIC DNA]</scope>
    <source>
        <strain evidence="3">cv. RG33-2</strain>
    </source>
</reference>
<evidence type="ECO:0000313" key="3">
    <source>
        <dbReference type="Proteomes" id="UP000237000"/>
    </source>
</evidence>